<dbReference type="GO" id="GO:0046872">
    <property type="term" value="F:metal ion binding"/>
    <property type="evidence" value="ECO:0007669"/>
    <property type="project" value="UniProtKB-KW"/>
</dbReference>
<dbReference type="InterPro" id="IPR050129">
    <property type="entry name" value="Zn_alcohol_dh"/>
</dbReference>
<dbReference type="eggNOG" id="COG1063">
    <property type="taxonomic scope" value="Bacteria"/>
</dbReference>
<dbReference type="GO" id="GO:0016491">
    <property type="term" value="F:oxidoreductase activity"/>
    <property type="evidence" value="ECO:0007669"/>
    <property type="project" value="UniProtKB-KW"/>
</dbReference>
<feature type="domain" description="Enoyl reductase (ER)" evidence="5">
    <location>
        <begin position="10"/>
        <end position="350"/>
    </location>
</feature>
<evidence type="ECO:0000313" key="7">
    <source>
        <dbReference type="Proteomes" id="UP000007517"/>
    </source>
</evidence>
<reference evidence="6 7" key="1">
    <citation type="journal article" date="2012" name="J. Bacteriol.">
        <title>Genome Sequence of Blastococcus saxobsidens DD2, a Stone-Inhabiting Bacterium.</title>
        <authorList>
            <person name="Chouaia B."/>
            <person name="Crotti E."/>
            <person name="Brusetti L."/>
            <person name="Daffonchio D."/>
            <person name="Essoussi I."/>
            <person name="Nouioui I."/>
            <person name="Sbissi I."/>
            <person name="Ghodhbane-Gtari F."/>
            <person name="Gtari M."/>
            <person name="Vacherie B."/>
            <person name="Barbe V."/>
            <person name="Medigue C."/>
            <person name="Gury J."/>
            <person name="Pujic P."/>
            <person name="Normand P."/>
        </authorList>
    </citation>
    <scope>NUCLEOTIDE SEQUENCE [LARGE SCALE GENOMIC DNA]</scope>
    <source>
        <strain evidence="6 7">DD2</strain>
    </source>
</reference>
<gene>
    <name evidence="6" type="ordered locus">BLASA_2512</name>
</gene>
<dbReference type="RefSeq" id="WP_014376275.1">
    <property type="nucleotide sequence ID" value="NC_016943.1"/>
</dbReference>
<dbReference type="InterPro" id="IPR011032">
    <property type="entry name" value="GroES-like_sf"/>
</dbReference>
<dbReference type="SMART" id="SM00829">
    <property type="entry name" value="PKS_ER"/>
    <property type="match status" value="1"/>
</dbReference>
<dbReference type="Pfam" id="PF00107">
    <property type="entry name" value="ADH_zinc_N"/>
    <property type="match status" value="1"/>
</dbReference>
<evidence type="ECO:0000256" key="2">
    <source>
        <dbReference type="ARBA" id="ARBA00022723"/>
    </source>
</evidence>
<dbReference type="InterPro" id="IPR036291">
    <property type="entry name" value="NAD(P)-bd_dom_sf"/>
</dbReference>
<dbReference type="InterPro" id="IPR020843">
    <property type="entry name" value="ER"/>
</dbReference>
<dbReference type="InterPro" id="IPR013149">
    <property type="entry name" value="ADH-like_C"/>
</dbReference>
<dbReference type="SUPFAM" id="SSF50129">
    <property type="entry name" value="GroES-like"/>
    <property type="match status" value="1"/>
</dbReference>
<accession>H6RWH7</accession>
<dbReference type="Pfam" id="PF08240">
    <property type="entry name" value="ADH_N"/>
    <property type="match status" value="1"/>
</dbReference>
<dbReference type="HOGENOM" id="CLU_026673_11_0_11"/>
<keyword evidence="2" id="KW-0479">Metal-binding</keyword>
<keyword evidence="7" id="KW-1185">Reference proteome</keyword>
<proteinExistence type="predicted"/>
<dbReference type="AlphaFoldDB" id="H6RWH7"/>
<organism evidence="6 7">
    <name type="scientific">Blastococcus saxobsidens (strain DD2)</name>
    <dbReference type="NCBI Taxonomy" id="1146883"/>
    <lineage>
        <taxon>Bacteria</taxon>
        <taxon>Bacillati</taxon>
        <taxon>Actinomycetota</taxon>
        <taxon>Actinomycetes</taxon>
        <taxon>Geodermatophilales</taxon>
        <taxon>Geodermatophilaceae</taxon>
        <taxon>Blastococcus</taxon>
    </lineage>
</organism>
<dbReference type="Gene3D" id="3.90.180.10">
    <property type="entry name" value="Medium-chain alcohol dehydrogenases, catalytic domain"/>
    <property type="match status" value="1"/>
</dbReference>
<dbReference type="STRING" id="1146883.BLASA_2512"/>
<dbReference type="EMBL" id="FO117623">
    <property type="protein sequence ID" value="CCG03392.1"/>
    <property type="molecule type" value="Genomic_DNA"/>
</dbReference>
<dbReference type="SUPFAM" id="SSF51735">
    <property type="entry name" value="NAD(P)-binding Rossmann-fold domains"/>
    <property type="match status" value="1"/>
</dbReference>
<dbReference type="KEGG" id="bsd:BLASA_2512"/>
<dbReference type="PANTHER" id="PTHR43401:SF2">
    <property type="entry name" value="L-THREONINE 3-DEHYDROGENASE"/>
    <property type="match status" value="1"/>
</dbReference>
<evidence type="ECO:0000259" key="5">
    <source>
        <dbReference type="SMART" id="SM00829"/>
    </source>
</evidence>
<dbReference type="Gene3D" id="3.40.50.720">
    <property type="entry name" value="NAD(P)-binding Rossmann-like Domain"/>
    <property type="match status" value="1"/>
</dbReference>
<dbReference type="Proteomes" id="UP000007517">
    <property type="component" value="Chromosome"/>
</dbReference>
<name>H6RWH7_BLASD</name>
<keyword evidence="4" id="KW-0560">Oxidoreductase</keyword>
<dbReference type="PANTHER" id="PTHR43401">
    <property type="entry name" value="L-THREONINE 3-DEHYDROGENASE"/>
    <property type="match status" value="1"/>
</dbReference>
<comment type="cofactor">
    <cofactor evidence="1">
        <name>Zn(2+)</name>
        <dbReference type="ChEBI" id="CHEBI:29105"/>
    </cofactor>
</comment>
<keyword evidence="3" id="KW-0862">Zinc</keyword>
<evidence type="ECO:0000313" key="6">
    <source>
        <dbReference type="EMBL" id="CCG03392.1"/>
    </source>
</evidence>
<dbReference type="OrthoDB" id="9797931at2"/>
<evidence type="ECO:0000256" key="1">
    <source>
        <dbReference type="ARBA" id="ARBA00001947"/>
    </source>
</evidence>
<dbReference type="InterPro" id="IPR013154">
    <property type="entry name" value="ADH-like_N"/>
</dbReference>
<protein>
    <submittedName>
        <fullName evidence="6">Alcohol dehydrogenase GroES domain protein</fullName>
    </submittedName>
</protein>
<sequence>MRAARYYGKGDIRVEDVTEAQIREPDDVLIAPSYCGICGTDLHEYAVGPIVTPTTPHPLTGVTNPQILGHEFSARVIEVGPAVRDVRPGDRVAIMPAIVCGRCRYCRRGQGHLCVQFACTGLSAETGGMAELAVVKEYQVAMLPDEVSDLEGAVVEPAAVAAYGVERAGVTGGDVVLVTGAGPIGVLTAMYAGAAGASSVIISEPNENRAALAARLDIGHVVDPTKGELADLVGELTHGDGVDLAVECSGSSPGLASCVTLTRKRAAIVQTGLHTRPATLDAMALAEKDLTLYGSWCWNTTDWPRIIRLIATGQYPVAKAVTTEIALDDVVPRGFDALIDPHGNELKVLVRAGS</sequence>
<evidence type="ECO:0000256" key="4">
    <source>
        <dbReference type="ARBA" id="ARBA00023002"/>
    </source>
</evidence>
<reference evidence="7" key="2">
    <citation type="submission" date="2012-02" db="EMBL/GenBank/DDBJ databases">
        <title>Complete genome sequence of Blastococcus saxobsidens strain DD2.</title>
        <authorList>
            <person name="Genoscope."/>
        </authorList>
    </citation>
    <scope>NUCLEOTIDE SEQUENCE [LARGE SCALE GENOMIC DNA]</scope>
    <source>
        <strain evidence="7">DD2</strain>
    </source>
</reference>
<evidence type="ECO:0000256" key="3">
    <source>
        <dbReference type="ARBA" id="ARBA00022833"/>
    </source>
</evidence>